<keyword evidence="2" id="KW-1185">Reference proteome</keyword>
<organism evidence="1 2">
    <name type="scientific">Wolfiporia cocos (strain MD-104)</name>
    <name type="common">Brown rot fungus</name>
    <dbReference type="NCBI Taxonomy" id="742152"/>
    <lineage>
        <taxon>Eukaryota</taxon>
        <taxon>Fungi</taxon>
        <taxon>Dikarya</taxon>
        <taxon>Basidiomycota</taxon>
        <taxon>Agaricomycotina</taxon>
        <taxon>Agaricomycetes</taxon>
        <taxon>Polyporales</taxon>
        <taxon>Phaeolaceae</taxon>
        <taxon>Wolfiporia</taxon>
    </lineage>
</organism>
<dbReference type="AlphaFoldDB" id="A0A2H3JMH7"/>
<sequence>MRRPSADPDDAAAAGSDAARVILLDVEDAPARMKRGVCTSASANVRLLWWELPLLREPVLVPTFAPVLGEGDGDGAPASLMLRRERSGSKYVTPVRRDEMLPGAGECG</sequence>
<dbReference type="Proteomes" id="UP000218811">
    <property type="component" value="Unassembled WGS sequence"/>
</dbReference>
<protein>
    <submittedName>
        <fullName evidence="1">Uncharacterized protein</fullName>
    </submittedName>
</protein>
<proteinExistence type="predicted"/>
<gene>
    <name evidence="1" type="ORF">WOLCODRAFT_25892</name>
</gene>
<accession>A0A2H3JMH7</accession>
<evidence type="ECO:0000313" key="1">
    <source>
        <dbReference type="EMBL" id="PCH43400.1"/>
    </source>
</evidence>
<name>A0A2H3JMH7_WOLCO</name>
<dbReference type="EMBL" id="KB468146">
    <property type="protein sequence ID" value="PCH43400.1"/>
    <property type="molecule type" value="Genomic_DNA"/>
</dbReference>
<reference evidence="1 2" key="1">
    <citation type="journal article" date="2012" name="Science">
        <title>The Paleozoic origin of enzymatic lignin decomposition reconstructed from 31 fungal genomes.</title>
        <authorList>
            <person name="Floudas D."/>
            <person name="Binder M."/>
            <person name="Riley R."/>
            <person name="Barry K."/>
            <person name="Blanchette R.A."/>
            <person name="Henrissat B."/>
            <person name="Martinez A.T."/>
            <person name="Otillar R."/>
            <person name="Spatafora J.W."/>
            <person name="Yadav J.S."/>
            <person name="Aerts A."/>
            <person name="Benoit I."/>
            <person name="Boyd A."/>
            <person name="Carlson A."/>
            <person name="Copeland A."/>
            <person name="Coutinho P.M."/>
            <person name="de Vries R.P."/>
            <person name="Ferreira P."/>
            <person name="Findley K."/>
            <person name="Foster B."/>
            <person name="Gaskell J."/>
            <person name="Glotzer D."/>
            <person name="Gorecki P."/>
            <person name="Heitman J."/>
            <person name="Hesse C."/>
            <person name="Hori C."/>
            <person name="Igarashi K."/>
            <person name="Jurgens J.A."/>
            <person name="Kallen N."/>
            <person name="Kersten P."/>
            <person name="Kohler A."/>
            <person name="Kuees U."/>
            <person name="Kumar T.K.A."/>
            <person name="Kuo A."/>
            <person name="LaButti K."/>
            <person name="Larrondo L.F."/>
            <person name="Lindquist E."/>
            <person name="Ling A."/>
            <person name="Lombard V."/>
            <person name="Lucas S."/>
            <person name="Lundell T."/>
            <person name="Martin R."/>
            <person name="McLaughlin D.J."/>
            <person name="Morgenstern I."/>
            <person name="Morin E."/>
            <person name="Murat C."/>
            <person name="Nagy L.G."/>
            <person name="Nolan M."/>
            <person name="Ohm R.A."/>
            <person name="Patyshakuliyeva A."/>
            <person name="Rokas A."/>
            <person name="Ruiz-Duenas F.J."/>
            <person name="Sabat G."/>
            <person name="Salamov A."/>
            <person name="Samejima M."/>
            <person name="Schmutz J."/>
            <person name="Slot J.C."/>
            <person name="St John F."/>
            <person name="Stenlid J."/>
            <person name="Sun H."/>
            <person name="Sun S."/>
            <person name="Syed K."/>
            <person name="Tsang A."/>
            <person name="Wiebenga A."/>
            <person name="Young D."/>
            <person name="Pisabarro A."/>
            <person name="Eastwood D.C."/>
            <person name="Martin F."/>
            <person name="Cullen D."/>
            <person name="Grigoriev I.V."/>
            <person name="Hibbett D.S."/>
        </authorList>
    </citation>
    <scope>NUCLEOTIDE SEQUENCE [LARGE SCALE GENOMIC DNA]</scope>
    <source>
        <strain evidence="1 2">MD-104</strain>
    </source>
</reference>
<evidence type="ECO:0000313" key="2">
    <source>
        <dbReference type="Proteomes" id="UP000218811"/>
    </source>
</evidence>